<dbReference type="InterPro" id="IPR003660">
    <property type="entry name" value="HAMP_dom"/>
</dbReference>
<dbReference type="Pfam" id="PF02518">
    <property type="entry name" value="HATPase_c"/>
    <property type="match status" value="1"/>
</dbReference>
<evidence type="ECO:0000259" key="17">
    <source>
        <dbReference type="PROSITE" id="PS50885"/>
    </source>
</evidence>
<keyword evidence="13 15" id="KW-0472">Membrane</keyword>
<dbReference type="AlphaFoldDB" id="A0A1M4TV31"/>
<evidence type="ECO:0000256" key="12">
    <source>
        <dbReference type="ARBA" id="ARBA00023012"/>
    </source>
</evidence>
<dbReference type="CDD" id="cd06225">
    <property type="entry name" value="HAMP"/>
    <property type="match status" value="1"/>
</dbReference>
<keyword evidence="8" id="KW-0547">Nucleotide-binding</keyword>
<dbReference type="CDD" id="cd00082">
    <property type="entry name" value="HisKA"/>
    <property type="match status" value="1"/>
</dbReference>
<keyword evidence="12" id="KW-0902">Two-component regulatory system</keyword>
<keyword evidence="6" id="KW-0808">Transferase</keyword>
<dbReference type="PROSITE" id="PS50885">
    <property type="entry name" value="HAMP"/>
    <property type="match status" value="1"/>
</dbReference>
<evidence type="ECO:0000256" key="13">
    <source>
        <dbReference type="ARBA" id="ARBA00023136"/>
    </source>
</evidence>
<dbReference type="InterPro" id="IPR005467">
    <property type="entry name" value="His_kinase_dom"/>
</dbReference>
<dbReference type="CDD" id="cd00075">
    <property type="entry name" value="HATPase"/>
    <property type="match status" value="1"/>
</dbReference>
<keyword evidence="14" id="KW-0175">Coiled coil</keyword>
<evidence type="ECO:0000256" key="6">
    <source>
        <dbReference type="ARBA" id="ARBA00022679"/>
    </source>
</evidence>
<proteinExistence type="predicted"/>
<evidence type="ECO:0000256" key="5">
    <source>
        <dbReference type="ARBA" id="ARBA00022553"/>
    </source>
</evidence>
<evidence type="ECO:0000256" key="9">
    <source>
        <dbReference type="ARBA" id="ARBA00022777"/>
    </source>
</evidence>
<keyword evidence="19" id="KW-1185">Reference proteome</keyword>
<sequence length="409" mass="47305">MFRNEEFKSMILKLVLLQIIFAVVGFFVVSIFMDNINQKIIKRDMALVGNIIKNHPELKEEMISYITKEISKEDKKNGEEILKSYGYHKKLNKSFQPILKRISPNLQIFIFLLIFFFTIPLGYMIKGEYKKIYKKIQDIYTASEKVVEGDFGVYLTEEGEGDFNILNHQFNQMANRLENSLSMLNREKIFLKNMISDISHQLKTPLSSLIIINDILLEDENMDLNIRQNFLETERSQLERMEWLTINLLKVARIEAGAIEFKKEKVLLRDILNIALSALNHRLENKTLEIDGDENAIFYGDKEWTGEALINIIKNAIEHGRGKINIRLEETPLFSSIIVKDNGEGIDEKHLPHIFDRFYKVSSEVKLESIGIGLNLAKLIVESQDGTISVKSKKFEGTEFTITFIKGTI</sequence>
<dbReference type="PANTHER" id="PTHR45528">
    <property type="entry name" value="SENSOR HISTIDINE KINASE CPXA"/>
    <property type="match status" value="1"/>
</dbReference>
<evidence type="ECO:0000256" key="3">
    <source>
        <dbReference type="ARBA" id="ARBA00012438"/>
    </source>
</evidence>
<evidence type="ECO:0000256" key="10">
    <source>
        <dbReference type="ARBA" id="ARBA00022840"/>
    </source>
</evidence>
<feature type="transmembrane region" description="Helical" evidence="15">
    <location>
        <begin position="12"/>
        <end position="33"/>
    </location>
</feature>
<comment type="subcellular location">
    <subcellularLocation>
        <location evidence="2">Cell membrane</location>
        <topology evidence="2">Multi-pass membrane protein</topology>
    </subcellularLocation>
</comment>
<dbReference type="Proteomes" id="UP000184114">
    <property type="component" value="Unassembled WGS sequence"/>
</dbReference>
<dbReference type="InterPro" id="IPR036097">
    <property type="entry name" value="HisK_dim/P_sf"/>
</dbReference>
<keyword evidence="9" id="KW-0418">Kinase</keyword>
<dbReference type="RefSeq" id="WP_072973510.1">
    <property type="nucleotide sequence ID" value="NZ_FQTY01000002.1"/>
</dbReference>
<evidence type="ECO:0000256" key="11">
    <source>
        <dbReference type="ARBA" id="ARBA00022989"/>
    </source>
</evidence>
<dbReference type="InterPro" id="IPR004358">
    <property type="entry name" value="Sig_transdc_His_kin-like_C"/>
</dbReference>
<dbReference type="Gene3D" id="3.30.565.10">
    <property type="entry name" value="Histidine kinase-like ATPase, C-terminal domain"/>
    <property type="match status" value="1"/>
</dbReference>
<keyword evidence="11 15" id="KW-1133">Transmembrane helix</keyword>
<dbReference type="Gene3D" id="6.10.340.10">
    <property type="match status" value="1"/>
</dbReference>
<evidence type="ECO:0000259" key="16">
    <source>
        <dbReference type="PROSITE" id="PS50109"/>
    </source>
</evidence>
<evidence type="ECO:0000256" key="2">
    <source>
        <dbReference type="ARBA" id="ARBA00004651"/>
    </source>
</evidence>
<dbReference type="PRINTS" id="PR00344">
    <property type="entry name" value="BCTRLSENSOR"/>
</dbReference>
<keyword evidence="5" id="KW-0597">Phosphoprotein</keyword>
<accession>A0A1M4TV31</accession>
<dbReference type="GeneID" id="90996289"/>
<dbReference type="SUPFAM" id="SSF55874">
    <property type="entry name" value="ATPase domain of HSP90 chaperone/DNA topoisomerase II/histidine kinase"/>
    <property type="match status" value="1"/>
</dbReference>
<organism evidence="18 19">
    <name type="scientific">Tissierella praeacuta DSM 18095</name>
    <dbReference type="NCBI Taxonomy" id="1123404"/>
    <lineage>
        <taxon>Bacteria</taxon>
        <taxon>Bacillati</taxon>
        <taxon>Bacillota</taxon>
        <taxon>Tissierellia</taxon>
        <taxon>Tissierellales</taxon>
        <taxon>Tissierellaceae</taxon>
        <taxon>Tissierella</taxon>
    </lineage>
</organism>
<dbReference type="InterPro" id="IPR003594">
    <property type="entry name" value="HATPase_dom"/>
</dbReference>
<dbReference type="EMBL" id="FQTY01000002">
    <property type="protein sequence ID" value="SHE48275.1"/>
    <property type="molecule type" value="Genomic_DNA"/>
</dbReference>
<keyword evidence="4" id="KW-1003">Cell membrane</keyword>
<feature type="transmembrane region" description="Helical" evidence="15">
    <location>
        <begin position="106"/>
        <end position="125"/>
    </location>
</feature>
<name>A0A1M4TV31_9FIRM</name>
<evidence type="ECO:0000313" key="18">
    <source>
        <dbReference type="EMBL" id="SHE48275.1"/>
    </source>
</evidence>
<evidence type="ECO:0000256" key="1">
    <source>
        <dbReference type="ARBA" id="ARBA00000085"/>
    </source>
</evidence>
<dbReference type="SMART" id="SM00387">
    <property type="entry name" value="HATPase_c"/>
    <property type="match status" value="1"/>
</dbReference>
<dbReference type="EC" id="2.7.13.3" evidence="3"/>
<dbReference type="SMART" id="SM00388">
    <property type="entry name" value="HisKA"/>
    <property type="match status" value="1"/>
</dbReference>
<dbReference type="InterPro" id="IPR003661">
    <property type="entry name" value="HisK_dim/P_dom"/>
</dbReference>
<evidence type="ECO:0000256" key="4">
    <source>
        <dbReference type="ARBA" id="ARBA00022475"/>
    </source>
</evidence>
<dbReference type="InterPro" id="IPR050398">
    <property type="entry name" value="HssS/ArlS-like"/>
</dbReference>
<dbReference type="Gene3D" id="1.10.287.130">
    <property type="match status" value="1"/>
</dbReference>
<keyword evidence="10" id="KW-0067">ATP-binding</keyword>
<evidence type="ECO:0000256" key="8">
    <source>
        <dbReference type="ARBA" id="ARBA00022741"/>
    </source>
</evidence>
<dbReference type="InterPro" id="IPR036890">
    <property type="entry name" value="HATPase_C_sf"/>
</dbReference>
<evidence type="ECO:0000256" key="14">
    <source>
        <dbReference type="SAM" id="Coils"/>
    </source>
</evidence>
<dbReference type="GO" id="GO:0005886">
    <property type="term" value="C:plasma membrane"/>
    <property type="evidence" value="ECO:0007669"/>
    <property type="project" value="UniProtKB-SubCell"/>
</dbReference>
<dbReference type="GO" id="GO:0005524">
    <property type="term" value="F:ATP binding"/>
    <property type="evidence" value="ECO:0007669"/>
    <property type="project" value="UniProtKB-KW"/>
</dbReference>
<feature type="coiled-coil region" evidence="14">
    <location>
        <begin position="167"/>
        <end position="194"/>
    </location>
</feature>
<feature type="domain" description="HAMP" evidence="17">
    <location>
        <begin position="130"/>
        <end position="182"/>
    </location>
</feature>
<reference evidence="19" key="1">
    <citation type="submission" date="2016-11" db="EMBL/GenBank/DDBJ databases">
        <authorList>
            <person name="Varghese N."/>
            <person name="Submissions S."/>
        </authorList>
    </citation>
    <scope>NUCLEOTIDE SEQUENCE [LARGE SCALE GENOMIC DNA]</scope>
    <source>
        <strain evidence="19">DSM 18095</strain>
    </source>
</reference>
<dbReference type="SUPFAM" id="SSF47384">
    <property type="entry name" value="Homodimeric domain of signal transducing histidine kinase"/>
    <property type="match status" value="1"/>
</dbReference>
<protein>
    <recommendedName>
        <fullName evidence="3">histidine kinase</fullName>
        <ecNumber evidence="3">2.7.13.3</ecNumber>
    </recommendedName>
</protein>
<evidence type="ECO:0000256" key="7">
    <source>
        <dbReference type="ARBA" id="ARBA00022692"/>
    </source>
</evidence>
<gene>
    <name evidence="18" type="ORF">SAMN02745784_00869</name>
</gene>
<dbReference type="GO" id="GO:0000155">
    <property type="term" value="F:phosphorelay sensor kinase activity"/>
    <property type="evidence" value="ECO:0007669"/>
    <property type="project" value="InterPro"/>
</dbReference>
<dbReference type="Pfam" id="PF00512">
    <property type="entry name" value="HisKA"/>
    <property type="match status" value="1"/>
</dbReference>
<feature type="domain" description="Histidine kinase" evidence="16">
    <location>
        <begin position="197"/>
        <end position="408"/>
    </location>
</feature>
<evidence type="ECO:0000313" key="19">
    <source>
        <dbReference type="Proteomes" id="UP000184114"/>
    </source>
</evidence>
<dbReference type="PANTHER" id="PTHR45528:SF1">
    <property type="entry name" value="SENSOR HISTIDINE KINASE CPXA"/>
    <property type="match status" value="1"/>
</dbReference>
<comment type="catalytic activity">
    <reaction evidence="1">
        <text>ATP + protein L-histidine = ADP + protein N-phospho-L-histidine.</text>
        <dbReference type="EC" id="2.7.13.3"/>
    </reaction>
</comment>
<dbReference type="STRING" id="1123404.SAMN02745784_00869"/>
<evidence type="ECO:0000256" key="15">
    <source>
        <dbReference type="SAM" id="Phobius"/>
    </source>
</evidence>
<keyword evidence="7 15" id="KW-0812">Transmembrane</keyword>
<dbReference type="PROSITE" id="PS50109">
    <property type="entry name" value="HIS_KIN"/>
    <property type="match status" value="1"/>
</dbReference>